<feature type="chain" id="PRO_5003981312" evidence="1">
    <location>
        <begin position="25"/>
        <end position="204"/>
    </location>
</feature>
<sequence>MISIRREMLAVSPVILTFLRLVPSTVLLRDDAVLLKGRQGPQPNIQKFFNTTETTWTFITTEKSKIECKMDVTLDMNDTFVMLQTAFSIKGFRANVTNLGMFEKLDVKEENDTTFNAIILSNPGRKPYGREHLLFQSRDNTCGVFLVAIYEPAHQWYEMRVRNSTLRRPRLPCVMHFLKTIRRKGKRRQVYTQGCQKICYPRPE</sequence>
<accession>L7LTW2</accession>
<dbReference type="EMBL" id="GACK01010706">
    <property type="protein sequence ID" value="JAA54328.1"/>
    <property type="molecule type" value="mRNA"/>
</dbReference>
<dbReference type="AlphaFoldDB" id="L7LTW2"/>
<evidence type="ECO:0000256" key="1">
    <source>
        <dbReference type="SAM" id="SignalP"/>
    </source>
</evidence>
<protein>
    <submittedName>
        <fullName evidence="2">Putative group i salivary lipocalin</fullName>
    </submittedName>
</protein>
<organism evidence="2">
    <name type="scientific">Rhipicephalus pulchellus</name>
    <name type="common">Yellow backed tick</name>
    <name type="synonym">Dermacentor pulchellus</name>
    <dbReference type="NCBI Taxonomy" id="72859"/>
    <lineage>
        <taxon>Eukaryota</taxon>
        <taxon>Metazoa</taxon>
        <taxon>Ecdysozoa</taxon>
        <taxon>Arthropoda</taxon>
        <taxon>Chelicerata</taxon>
        <taxon>Arachnida</taxon>
        <taxon>Acari</taxon>
        <taxon>Parasitiformes</taxon>
        <taxon>Ixodida</taxon>
        <taxon>Ixodoidea</taxon>
        <taxon>Ixodidae</taxon>
        <taxon>Rhipicephalinae</taxon>
        <taxon>Rhipicephalus</taxon>
        <taxon>Rhipicephalus</taxon>
    </lineage>
</organism>
<feature type="signal peptide" evidence="1">
    <location>
        <begin position="1"/>
        <end position="24"/>
    </location>
</feature>
<reference evidence="2" key="1">
    <citation type="submission" date="2012-11" db="EMBL/GenBank/DDBJ databases">
        <authorList>
            <person name="Lucero-Rivera Y.E."/>
            <person name="Tovar-Ramirez D."/>
        </authorList>
    </citation>
    <scope>NUCLEOTIDE SEQUENCE</scope>
    <source>
        <tissue evidence="2">Salivary gland</tissue>
    </source>
</reference>
<keyword evidence="1" id="KW-0732">Signal</keyword>
<evidence type="ECO:0000313" key="2">
    <source>
        <dbReference type="EMBL" id="JAA54328.1"/>
    </source>
</evidence>
<reference evidence="2" key="2">
    <citation type="journal article" date="2015" name="J. Proteomics">
        <title>Sexual differences in the sialomes of the zebra tick, Rhipicephalus pulchellus.</title>
        <authorList>
            <person name="Tan A.W."/>
            <person name="Francischetti I.M."/>
            <person name="Slovak M."/>
            <person name="Kini R.M."/>
            <person name="Ribeiro J.M."/>
        </authorList>
    </citation>
    <scope>NUCLEOTIDE SEQUENCE</scope>
    <source>
        <tissue evidence="2">Salivary gland</tissue>
    </source>
</reference>
<proteinExistence type="evidence at transcript level"/>
<name>L7LTW2_RHIPC</name>